<keyword evidence="3" id="KW-1185">Reference proteome</keyword>
<comment type="caution">
    <text evidence="2">The sequence shown here is derived from an EMBL/GenBank/DDBJ whole genome shotgun (WGS) entry which is preliminary data.</text>
</comment>
<dbReference type="RefSeq" id="WP_144852274.1">
    <property type="nucleotide sequence ID" value="NZ_VMRJ01000006.1"/>
</dbReference>
<feature type="region of interest" description="Disordered" evidence="1">
    <location>
        <begin position="36"/>
        <end position="55"/>
    </location>
</feature>
<evidence type="ECO:0000313" key="2">
    <source>
        <dbReference type="EMBL" id="TVT37858.1"/>
    </source>
</evidence>
<accession>A0A558BMX2</accession>
<evidence type="ECO:0000256" key="1">
    <source>
        <dbReference type="SAM" id="MobiDB-lite"/>
    </source>
</evidence>
<name>A0A558BMX2_9BACT</name>
<protein>
    <submittedName>
        <fullName evidence="2">Uncharacterized protein</fullName>
    </submittedName>
</protein>
<proteinExistence type="predicted"/>
<dbReference type="EMBL" id="VMRJ01000006">
    <property type="protein sequence ID" value="TVT37858.1"/>
    <property type="molecule type" value="Genomic_DNA"/>
</dbReference>
<dbReference type="Proteomes" id="UP000317624">
    <property type="component" value="Unassembled WGS sequence"/>
</dbReference>
<reference evidence="2 3" key="1">
    <citation type="submission" date="2019-07" db="EMBL/GenBank/DDBJ databases">
        <title>Hymenobacter sp. straun FUR1 Genome sequencing and assembly.</title>
        <authorList>
            <person name="Chhetri G."/>
        </authorList>
    </citation>
    <scope>NUCLEOTIDE SEQUENCE [LARGE SCALE GENOMIC DNA]</scope>
    <source>
        <strain evidence="2 3">Fur1</strain>
    </source>
</reference>
<dbReference type="OrthoDB" id="5187906at2"/>
<organism evidence="2 3">
    <name type="scientific">Hymenobacter setariae</name>
    <dbReference type="NCBI Taxonomy" id="2594794"/>
    <lineage>
        <taxon>Bacteria</taxon>
        <taxon>Pseudomonadati</taxon>
        <taxon>Bacteroidota</taxon>
        <taxon>Cytophagia</taxon>
        <taxon>Cytophagales</taxon>
        <taxon>Hymenobacteraceae</taxon>
        <taxon>Hymenobacter</taxon>
    </lineage>
</organism>
<dbReference type="AlphaFoldDB" id="A0A558BMX2"/>
<feature type="compositionally biased region" description="Polar residues" evidence="1">
    <location>
        <begin position="38"/>
        <end position="53"/>
    </location>
</feature>
<sequence>MAYLELQCIQCGEQMEGRANKKFCSAACRAQHFRDNQDSANNYNDSVQPSTPDIEQPGLPGTPAFLNVQQTQPYAEVVQCQSQQYQTPQYQSRQYQSEVATGNWDWAVQFMQEQDANREREKIADMHRLYSNLVVKCLKVDGTTLDDNNIQTWINELDYVSSRYRTNPALSQAGNQAHERLEDLYWLIDKFRRLLEQWKEQPILLPSKSYYPPNKAKPVLFELSSKRRNRFRSHLLP</sequence>
<gene>
    <name evidence="2" type="ORF">FNT36_22120</name>
</gene>
<evidence type="ECO:0000313" key="3">
    <source>
        <dbReference type="Proteomes" id="UP000317624"/>
    </source>
</evidence>